<feature type="domain" description="DC1" evidence="2">
    <location>
        <begin position="225"/>
        <end position="273"/>
    </location>
</feature>
<accession>A0ABM0W3N7</accession>
<dbReference type="PANTHER" id="PTHR32410">
    <property type="entry name" value="CYSTEINE/HISTIDINE-RICH C1 DOMAIN FAMILY PROTEIN"/>
    <property type="match status" value="1"/>
</dbReference>
<dbReference type="PANTHER" id="PTHR32410:SF168">
    <property type="entry name" value="CYSTEINE_HISTIDINE-RICH C1 DOMAIN FAMILY PROTEIN"/>
    <property type="match status" value="1"/>
</dbReference>
<reference evidence="5" key="2">
    <citation type="submission" date="2025-08" db="UniProtKB">
        <authorList>
            <consortium name="RefSeq"/>
        </authorList>
    </citation>
    <scope>IDENTIFICATION</scope>
    <source>
        <tissue evidence="5">Leaf</tissue>
    </source>
</reference>
<dbReference type="SUPFAM" id="SSF57889">
    <property type="entry name" value="Cysteine-rich domain"/>
    <property type="match status" value="5"/>
</dbReference>
<proteinExistence type="predicted"/>
<protein>
    <submittedName>
        <fullName evidence="5">Uncharacterized protein LOC104745635</fullName>
    </submittedName>
</protein>
<dbReference type="GeneID" id="104745635"/>
<dbReference type="InterPro" id="IPR054483">
    <property type="entry name" value="DC1-like_CT"/>
</dbReference>
<evidence type="ECO:0000259" key="3">
    <source>
        <dbReference type="Pfam" id="PF22926"/>
    </source>
</evidence>
<keyword evidence="4" id="KW-1185">Reference proteome</keyword>
<dbReference type="Proteomes" id="UP000694864">
    <property type="component" value="Chromosome 15"/>
</dbReference>
<dbReference type="InterPro" id="IPR046349">
    <property type="entry name" value="C1-like_sf"/>
</dbReference>
<feature type="domain" description="DC1" evidence="2">
    <location>
        <begin position="371"/>
        <end position="417"/>
    </location>
</feature>
<evidence type="ECO:0000256" key="1">
    <source>
        <dbReference type="ARBA" id="ARBA00022737"/>
    </source>
</evidence>
<evidence type="ECO:0000313" key="4">
    <source>
        <dbReference type="Proteomes" id="UP000694864"/>
    </source>
</evidence>
<dbReference type="Pfam" id="PF22926">
    <property type="entry name" value="C1-like_CT"/>
    <property type="match status" value="1"/>
</dbReference>
<dbReference type="RefSeq" id="XP_010465237.1">
    <property type="nucleotide sequence ID" value="XM_010466935.1"/>
</dbReference>
<evidence type="ECO:0000313" key="5">
    <source>
        <dbReference type="RefSeq" id="XP_010465237.1"/>
    </source>
</evidence>
<feature type="domain" description="DC1" evidence="2">
    <location>
        <begin position="483"/>
        <end position="528"/>
    </location>
</feature>
<dbReference type="Pfam" id="PF03107">
    <property type="entry name" value="C1_2"/>
    <property type="match status" value="5"/>
</dbReference>
<gene>
    <name evidence="5" type="primary">LOC104745635</name>
</gene>
<feature type="domain" description="DC1" evidence="2">
    <location>
        <begin position="313"/>
        <end position="361"/>
    </location>
</feature>
<sequence length="607" mass="70252">MEDDRERPRCLLSHPAHPPHKLSVKVNPIIRSGCFTCGGKRTEWREDYIQYYCTTCGVGFHNGCHKRPRRITHPYHLQHLLTLFYRDSETGIISNIIPDASCDIYGNPLVQGKSDFVDIIPPKSDIIFDKCCWCGKDFEGDDWFYRCLICSFCLDLSCAATLPPLTIANPKSHHHSLLLLTRPLSVPCDACGLVDASKPSYACFQCNYMVHQNCMHLPRVIKITRHPHRLYHTPYRSPVTSSCRVCYKEVSVKYGQYSCHHEDCSYVVHSKCATHRNVWDGTELEWESEESDKTEEDIAPFKDLGDGFIEHFGHRHRLKLKKDHGVLNTKKQCRACIYPILSHDQFYHCRKCNYSLHEVCAGLSRKLDHALHNHTLVLDPTPWRFKLCIACLRESTGYTYVCSKTGCENFMLDVRCISVPECFIHKSHEHSVFISTSYNIKDEILCKCCKKRCFGPHLQCTVCEFVLCYPCGTIPVEINYKFDKHPLTLSCGESTDDIYWCEVCETQLDPREWFYTCNKCCITIHLECLFGSSFFMKPGSVYERGYGIVKVFRNNSNTRPFCYECKRRCTSSTYFGGHMEEWTRTLVFCSFECQHSIMGRADFLLLN</sequence>
<dbReference type="InterPro" id="IPR004146">
    <property type="entry name" value="DC1"/>
</dbReference>
<feature type="domain" description="DC1" evidence="2">
    <location>
        <begin position="171"/>
        <end position="215"/>
    </location>
</feature>
<reference evidence="4" key="1">
    <citation type="journal article" date="2014" name="Nat. Commun.">
        <title>The emerging biofuel crop Camelina sativa retains a highly undifferentiated hexaploid genome structure.</title>
        <authorList>
            <person name="Kagale S."/>
            <person name="Koh C."/>
            <person name="Nixon J."/>
            <person name="Bollina V."/>
            <person name="Clarke W.E."/>
            <person name="Tuteja R."/>
            <person name="Spillane C."/>
            <person name="Robinson S.J."/>
            <person name="Links M.G."/>
            <person name="Clarke C."/>
            <person name="Higgins E.E."/>
            <person name="Huebert T."/>
            <person name="Sharpe A.G."/>
            <person name="Parkin I.A."/>
        </authorList>
    </citation>
    <scope>NUCLEOTIDE SEQUENCE [LARGE SCALE GENOMIC DNA]</scope>
    <source>
        <strain evidence="4">cv. DH55</strain>
    </source>
</reference>
<keyword evidence="1" id="KW-0677">Repeat</keyword>
<evidence type="ECO:0000259" key="2">
    <source>
        <dbReference type="Pfam" id="PF03107"/>
    </source>
</evidence>
<organism evidence="4 5">
    <name type="scientific">Camelina sativa</name>
    <name type="common">False flax</name>
    <name type="synonym">Myagrum sativum</name>
    <dbReference type="NCBI Taxonomy" id="90675"/>
    <lineage>
        <taxon>Eukaryota</taxon>
        <taxon>Viridiplantae</taxon>
        <taxon>Streptophyta</taxon>
        <taxon>Embryophyta</taxon>
        <taxon>Tracheophyta</taxon>
        <taxon>Spermatophyta</taxon>
        <taxon>Magnoliopsida</taxon>
        <taxon>eudicotyledons</taxon>
        <taxon>Gunneridae</taxon>
        <taxon>Pentapetalae</taxon>
        <taxon>rosids</taxon>
        <taxon>malvids</taxon>
        <taxon>Brassicales</taxon>
        <taxon>Brassicaceae</taxon>
        <taxon>Camelineae</taxon>
        <taxon>Camelina</taxon>
    </lineage>
</organism>
<name>A0ABM0W3N7_CAMSA</name>
<dbReference type="InterPro" id="IPR053192">
    <property type="entry name" value="Vacuole_Formation_Reg"/>
</dbReference>
<feature type="domain" description="DC1-like C-terminal" evidence="3">
    <location>
        <begin position="549"/>
        <end position="593"/>
    </location>
</feature>